<keyword evidence="2" id="KW-0472">Membrane</keyword>
<feature type="transmembrane region" description="Helical" evidence="2">
    <location>
        <begin position="60"/>
        <end position="80"/>
    </location>
</feature>
<organism evidence="3 4">
    <name type="scientific">Actinopolymorpha singaporensis</name>
    <dbReference type="NCBI Taxonomy" id="117157"/>
    <lineage>
        <taxon>Bacteria</taxon>
        <taxon>Bacillati</taxon>
        <taxon>Actinomycetota</taxon>
        <taxon>Actinomycetes</taxon>
        <taxon>Propionibacteriales</taxon>
        <taxon>Actinopolymorphaceae</taxon>
        <taxon>Actinopolymorpha</taxon>
    </lineage>
</organism>
<dbReference type="EMBL" id="LT629732">
    <property type="protein sequence ID" value="SDR75762.1"/>
    <property type="molecule type" value="Genomic_DNA"/>
</dbReference>
<evidence type="ECO:0000256" key="1">
    <source>
        <dbReference type="SAM" id="MobiDB-lite"/>
    </source>
</evidence>
<reference evidence="3 4" key="1">
    <citation type="submission" date="2016-10" db="EMBL/GenBank/DDBJ databases">
        <authorList>
            <person name="de Groot N.N."/>
        </authorList>
    </citation>
    <scope>NUCLEOTIDE SEQUENCE [LARGE SCALE GENOMIC DNA]</scope>
    <source>
        <strain evidence="3 4">DSM 22024</strain>
    </source>
</reference>
<dbReference type="RefSeq" id="WP_092650041.1">
    <property type="nucleotide sequence ID" value="NZ_LT629732.1"/>
</dbReference>
<keyword evidence="4" id="KW-1185">Reference proteome</keyword>
<protein>
    <recommendedName>
        <fullName evidence="5">Intracellular septation protein A</fullName>
    </recommendedName>
</protein>
<feature type="transmembrane region" description="Helical" evidence="2">
    <location>
        <begin position="167"/>
        <end position="189"/>
    </location>
</feature>
<keyword evidence="2" id="KW-0812">Transmembrane</keyword>
<name>A0A1H1LN90_9ACTN</name>
<evidence type="ECO:0008006" key="5">
    <source>
        <dbReference type="Google" id="ProtNLM"/>
    </source>
</evidence>
<dbReference type="AlphaFoldDB" id="A0A1H1LN90"/>
<sequence length="226" mass="23731">MNTSSTPPRTASARATASNRPDQPTLSRPSLRRLLPRVAVNAGLPLVVFAMVRPHVGSDVLALAVAGGVPLLGTLATVVLRRRLDMVGAAALVGFGLALVISALSGGNRIVLELQDSLVTGPLGLLLLGSAAVGRPLHLVLVRILAARDPRMRWDLSDPGRRRTSTIFTVLLGSTLAVHAGVLVVLALTVPTGTYLALSRPIGLAVLAVGVGAMWWYRTRLRNRSS</sequence>
<feature type="transmembrane region" description="Helical" evidence="2">
    <location>
        <begin position="195"/>
        <end position="217"/>
    </location>
</feature>
<gene>
    <name evidence="3" type="ORF">SAMN04489717_0423</name>
</gene>
<evidence type="ECO:0000256" key="2">
    <source>
        <dbReference type="SAM" id="Phobius"/>
    </source>
</evidence>
<feature type="transmembrane region" description="Helical" evidence="2">
    <location>
        <begin position="125"/>
        <end position="146"/>
    </location>
</feature>
<feature type="transmembrane region" description="Helical" evidence="2">
    <location>
        <begin position="34"/>
        <end position="54"/>
    </location>
</feature>
<keyword evidence="2" id="KW-1133">Transmembrane helix</keyword>
<accession>A0A1H1LN90</accession>
<proteinExistence type="predicted"/>
<feature type="region of interest" description="Disordered" evidence="1">
    <location>
        <begin position="1"/>
        <end position="28"/>
    </location>
</feature>
<dbReference type="Proteomes" id="UP000198983">
    <property type="component" value="Chromosome I"/>
</dbReference>
<evidence type="ECO:0000313" key="4">
    <source>
        <dbReference type="Proteomes" id="UP000198983"/>
    </source>
</evidence>
<dbReference type="STRING" id="117157.SAMN04489717_0423"/>
<evidence type="ECO:0000313" key="3">
    <source>
        <dbReference type="EMBL" id="SDR75762.1"/>
    </source>
</evidence>
<feature type="transmembrane region" description="Helical" evidence="2">
    <location>
        <begin position="87"/>
        <end position="105"/>
    </location>
</feature>
<dbReference type="NCBIfam" id="NF041646">
    <property type="entry name" value="VC0807_fam"/>
    <property type="match status" value="1"/>
</dbReference>